<sequence>MLAVGLSFEIILRLRRVRGPIESSNVLRIMAEAWEARDVSWTTKFTMISLASTLDAKKKFKKSRVTLMKLQRKHVNFFRPLRIYENIYEKMMKERESLDDPNFNSGSFQVDFASRFVPDQDNFLMTSDVILIPVLKINTGKIEKEETTKNNEEALCGKTKQEEMVKNKEEALCSISHFYIKCIVQYIYIINKINLVVLGLETFSLFWVFHFKMLIYLQTPLLFIFVQEFCIIQRYKKFNTRRNYIRNKTYSRYKDYKNMIVFFIFKCNDNPMKYILVEQNLWVLTSEAPSGTVALTALSFHSIAFFLISFPFCSPAIISLMSFSTSFLFTLLSISNPTPHSTHAYLQLVCCSAKNGQQIIGTPKLILSIVEFQPECVRKTPTVGCMSTSSCAHQLTISPLSLVSSINSGGNTEDSPLTRSGRITHKKWYPLLAKPHANSKSCSLVITVMLPKLTYTIEQGS</sequence>
<comment type="caution">
    <text evidence="2">The sequence shown here is derived from an EMBL/GenBank/DDBJ whole genome shotgun (WGS) entry which is preliminary data.</text>
</comment>
<dbReference type="EMBL" id="JANQDX010000017">
    <property type="protein sequence ID" value="KAL0909080.1"/>
    <property type="molecule type" value="Genomic_DNA"/>
</dbReference>
<keyword evidence="1" id="KW-0812">Transmembrane</keyword>
<name>A0ABD0U966_DENTH</name>
<evidence type="ECO:0000256" key="1">
    <source>
        <dbReference type="SAM" id="Phobius"/>
    </source>
</evidence>
<reference evidence="2 3" key="1">
    <citation type="journal article" date="2024" name="Plant Biotechnol. J.">
        <title>Dendrobium thyrsiflorum genome and its molecular insights into genes involved in important horticultural traits.</title>
        <authorList>
            <person name="Chen B."/>
            <person name="Wang J.Y."/>
            <person name="Zheng P.J."/>
            <person name="Li K.L."/>
            <person name="Liang Y.M."/>
            <person name="Chen X.F."/>
            <person name="Zhang C."/>
            <person name="Zhao X."/>
            <person name="He X."/>
            <person name="Zhang G.Q."/>
            <person name="Liu Z.J."/>
            <person name="Xu Q."/>
        </authorList>
    </citation>
    <scope>NUCLEOTIDE SEQUENCE [LARGE SCALE GENOMIC DNA]</scope>
    <source>
        <strain evidence="2">GZMU011</strain>
    </source>
</reference>
<organism evidence="2 3">
    <name type="scientific">Dendrobium thyrsiflorum</name>
    <name type="common">Pinecone-like raceme dendrobium</name>
    <name type="synonym">Orchid</name>
    <dbReference type="NCBI Taxonomy" id="117978"/>
    <lineage>
        <taxon>Eukaryota</taxon>
        <taxon>Viridiplantae</taxon>
        <taxon>Streptophyta</taxon>
        <taxon>Embryophyta</taxon>
        <taxon>Tracheophyta</taxon>
        <taxon>Spermatophyta</taxon>
        <taxon>Magnoliopsida</taxon>
        <taxon>Liliopsida</taxon>
        <taxon>Asparagales</taxon>
        <taxon>Orchidaceae</taxon>
        <taxon>Epidendroideae</taxon>
        <taxon>Malaxideae</taxon>
        <taxon>Dendrobiinae</taxon>
        <taxon>Dendrobium</taxon>
    </lineage>
</organism>
<keyword evidence="1" id="KW-1133">Transmembrane helix</keyword>
<feature type="transmembrane region" description="Helical" evidence="1">
    <location>
        <begin position="215"/>
        <end position="232"/>
    </location>
</feature>
<protein>
    <submittedName>
        <fullName evidence="2">Uncharacterized protein</fullName>
    </submittedName>
</protein>
<keyword evidence="3" id="KW-1185">Reference proteome</keyword>
<dbReference type="Proteomes" id="UP001552299">
    <property type="component" value="Unassembled WGS sequence"/>
</dbReference>
<evidence type="ECO:0000313" key="3">
    <source>
        <dbReference type="Proteomes" id="UP001552299"/>
    </source>
</evidence>
<proteinExistence type="predicted"/>
<evidence type="ECO:0000313" key="2">
    <source>
        <dbReference type="EMBL" id="KAL0909080.1"/>
    </source>
</evidence>
<dbReference type="AlphaFoldDB" id="A0ABD0U966"/>
<gene>
    <name evidence="2" type="ORF">M5K25_023605</name>
</gene>
<feature type="transmembrane region" description="Helical" evidence="1">
    <location>
        <begin position="186"/>
        <end position="209"/>
    </location>
</feature>
<accession>A0ABD0U966</accession>
<keyword evidence="1" id="KW-0472">Membrane</keyword>